<keyword evidence="4 6" id="KW-0720">Serine protease</keyword>
<dbReference type="SUPFAM" id="SSF52743">
    <property type="entry name" value="Subtilisin-like"/>
    <property type="match status" value="1"/>
</dbReference>
<evidence type="ECO:0000259" key="9">
    <source>
        <dbReference type="Pfam" id="PF00082"/>
    </source>
</evidence>
<feature type="active site" description="Charge relay system" evidence="5 6">
    <location>
        <position position="168"/>
    </location>
</feature>
<dbReference type="InterPro" id="IPR036852">
    <property type="entry name" value="Peptidase_S8/S53_dom_sf"/>
</dbReference>
<dbReference type="InterPro" id="IPR015500">
    <property type="entry name" value="Peptidase_S8_subtilisin-rel"/>
</dbReference>
<gene>
    <name evidence="11" type="ORF">ENK37_08695</name>
</gene>
<evidence type="ECO:0000256" key="7">
    <source>
        <dbReference type="RuleBase" id="RU003355"/>
    </source>
</evidence>
<feature type="active site" description="Charge relay system" evidence="5 6">
    <location>
        <position position="353"/>
    </location>
</feature>
<sequence length="524" mass="53879">MRFRTWLLATALALGVLAACSNPQDRGSAPSLSAASEATAPIYAQDAEAAIPGQYIVVFKKGAAAPVLQQLQSGIVSGLGVSDQDVQLLHVYSAALPGFAAVLSDAALVKLARDPRVAYIEADRRITLHTTQTNATWGLDRIDQRDLPLDDTYSYTASGSGVHAYIIDTGIRSSHNEFSGRIGNGYTSINDGLGTEDGNGHGTHVAGTVGGSTYGVAKSVTLHPVRVLGSNGSGTTSGVIAGVDWVAANHQSPAVANMSLGGGASQSLDDAVRGTINAGVTFAVAAGNEDTDACTKSPARVAEALTVAASDSSDTRAYFSNYGSCVDLFAPGVSITSAWNSSDSATNTISGTSMASPHVAGVAALYLEDHPGASPSTVRQAILESASAGRISDLAGSPDLLVYSGLTPESGGGGGGGGGGGAPCTGCEHYSGTLTGSGDYDYHPDGSYFYAPAGTHKGWLEGAAGTDFDLKLWKWTGWGWRTVASSLSYTSSEQVTYNGSAGYYVWRIESYSGSGDYDFWMERP</sequence>
<dbReference type="AlphaFoldDB" id="A0A7C4VH77"/>
<keyword evidence="8" id="KW-0732">Signal</keyword>
<dbReference type="InterPro" id="IPR037045">
    <property type="entry name" value="S8pro/Inhibitor_I9_sf"/>
</dbReference>
<comment type="caution">
    <text evidence="11">The sequence shown here is derived from an EMBL/GenBank/DDBJ whole genome shotgun (WGS) entry which is preliminary data.</text>
</comment>
<feature type="domain" description="Peptidase S8/S53" evidence="9">
    <location>
        <begin position="160"/>
        <end position="388"/>
    </location>
</feature>
<evidence type="ECO:0000256" key="1">
    <source>
        <dbReference type="ARBA" id="ARBA00011073"/>
    </source>
</evidence>
<dbReference type="Gene3D" id="3.40.50.200">
    <property type="entry name" value="Peptidase S8/S53 domain"/>
    <property type="match status" value="1"/>
</dbReference>
<dbReference type="Proteomes" id="UP000885759">
    <property type="component" value="Unassembled WGS sequence"/>
</dbReference>
<dbReference type="Pfam" id="PF05922">
    <property type="entry name" value="Inhibitor_I9"/>
    <property type="match status" value="1"/>
</dbReference>
<dbReference type="PANTHER" id="PTHR43806">
    <property type="entry name" value="PEPTIDASE S8"/>
    <property type="match status" value="1"/>
</dbReference>
<dbReference type="InterPro" id="IPR023828">
    <property type="entry name" value="Peptidase_S8_Ser-AS"/>
</dbReference>
<dbReference type="InterPro" id="IPR010259">
    <property type="entry name" value="S8pro/Inhibitor_I9"/>
</dbReference>
<dbReference type="PRINTS" id="PR00723">
    <property type="entry name" value="SUBTILISIN"/>
</dbReference>
<accession>A0A7C4VH77</accession>
<evidence type="ECO:0000313" key="11">
    <source>
        <dbReference type="EMBL" id="HGY10110.1"/>
    </source>
</evidence>
<dbReference type="PROSITE" id="PS00137">
    <property type="entry name" value="SUBTILASE_HIS"/>
    <property type="match status" value="1"/>
</dbReference>
<evidence type="ECO:0000256" key="8">
    <source>
        <dbReference type="SAM" id="SignalP"/>
    </source>
</evidence>
<dbReference type="PANTHER" id="PTHR43806:SF11">
    <property type="entry name" value="CEREVISIN-RELATED"/>
    <property type="match status" value="1"/>
</dbReference>
<feature type="domain" description="Inhibitor I9" evidence="10">
    <location>
        <begin position="54"/>
        <end position="129"/>
    </location>
</feature>
<dbReference type="Pfam" id="PF00082">
    <property type="entry name" value="Peptidase_S8"/>
    <property type="match status" value="1"/>
</dbReference>
<proteinExistence type="inferred from homology"/>
<dbReference type="GO" id="GO:0004252">
    <property type="term" value="F:serine-type endopeptidase activity"/>
    <property type="evidence" value="ECO:0007669"/>
    <property type="project" value="UniProtKB-UniRule"/>
</dbReference>
<evidence type="ECO:0000256" key="2">
    <source>
        <dbReference type="ARBA" id="ARBA00022670"/>
    </source>
</evidence>
<keyword evidence="3 6" id="KW-0378">Hydrolase</keyword>
<dbReference type="PROSITE" id="PS51892">
    <property type="entry name" value="SUBTILASE"/>
    <property type="match status" value="1"/>
</dbReference>
<dbReference type="PROSITE" id="PS00136">
    <property type="entry name" value="SUBTILASE_ASP"/>
    <property type="match status" value="1"/>
</dbReference>
<protein>
    <submittedName>
        <fullName evidence="11">S8 family peptidase</fullName>
    </submittedName>
</protein>
<keyword evidence="2 6" id="KW-0645">Protease</keyword>
<feature type="active site" description="Charge relay system" evidence="5 6">
    <location>
        <position position="201"/>
    </location>
</feature>
<comment type="similarity">
    <text evidence="1 6 7">Belongs to the peptidase S8 family.</text>
</comment>
<dbReference type="InterPro" id="IPR022398">
    <property type="entry name" value="Peptidase_S8_His-AS"/>
</dbReference>
<dbReference type="InterPro" id="IPR000209">
    <property type="entry name" value="Peptidase_S8/S53_dom"/>
</dbReference>
<dbReference type="GO" id="GO:0006508">
    <property type="term" value="P:proteolysis"/>
    <property type="evidence" value="ECO:0007669"/>
    <property type="project" value="UniProtKB-KW"/>
</dbReference>
<dbReference type="PROSITE" id="PS00138">
    <property type="entry name" value="SUBTILASE_SER"/>
    <property type="match status" value="1"/>
</dbReference>
<dbReference type="FunFam" id="3.40.50.200:FF:000014">
    <property type="entry name" value="Proteinase K"/>
    <property type="match status" value="1"/>
</dbReference>
<dbReference type="PROSITE" id="PS51257">
    <property type="entry name" value="PROKAR_LIPOPROTEIN"/>
    <property type="match status" value="1"/>
</dbReference>
<evidence type="ECO:0000256" key="5">
    <source>
        <dbReference type="PIRSR" id="PIRSR615500-1"/>
    </source>
</evidence>
<dbReference type="SUPFAM" id="SSF54897">
    <property type="entry name" value="Protease propeptides/inhibitors"/>
    <property type="match status" value="1"/>
</dbReference>
<dbReference type="InterPro" id="IPR034193">
    <property type="entry name" value="PCSK9_ProteinaseK-like"/>
</dbReference>
<organism evidence="11">
    <name type="scientific">Oceanithermus profundus</name>
    <dbReference type="NCBI Taxonomy" id="187137"/>
    <lineage>
        <taxon>Bacteria</taxon>
        <taxon>Thermotogati</taxon>
        <taxon>Deinococcota</taxon>
        <taxon>Deinococci</taxon>
        <taxon>Thermales</taxon>
        <taxon>Thermaceae</taxon>
        <taxon>Oceanithermus</taxon>
    </lineage>
</organism>
<feature type="chain" id="PRO_5028152463" evidence="8">
    <location>
        <begin position="19"/>
        <end position="524"/>
    </location>
</feature>
<dbReference type="CDD" id="cd04077">
    <property type="entry name" value="Peptidases_S8_PCSK9_ProteinaseK_like"/>
    <property type="match status" value="1"/>
</dbReference>
<reference evidence="11" key="1">
    <citation type="journal article" date="2020" name="mSystems">
        <title>Genome- and Community-Level Interaction Insights into Carbon Utilization and Element Cycling Functions of Hydrothermarchaeota in Hydrothermal Sediment.</title>
        <authorList>
            <person name="Zhou Z."/>
            <person name="Liu Y."/>
            <person name="Xu W."/>
            <person name="Pan J."/>
            <person name="Luo Z.H."/>
            <person name="Li M."/>
        </authorList>
    </citation>
    <scope>NUCLEOTIDE SEQUENCE [LARGE SCALE GENOMIC DNA]</scope>
    <source>
        <strain evidence="11">HyVt-570</strain>
    </source>
</reference>
<evidence type="ECO:0000259" key="10">
    <source>
        <dbReference type="Pfam" id="PF05922"/>
    </source>
</evidence>
<name>A0A7C4VH77_9DEIN</name>
<dbReference type="GO" id="GO:0005615">
    <property type="term" value="C:extracellular space"/>
    <property type="evidence" value="ECO:0007669"/>
    <property type="project" value="TreeGrafter"/>
</dbReference>
<dbReference type="Gene3D" id="3.30.70.80">
    <property type="entry name" value="Peptidase S8 propeptide/proteinase inhibitor I9"/>
    <property type="match status" value="1"/>
</dbReference>
<dbReference type="Gene3D" id="2.60.120.380">
    <property type="match status" value="1"/>
</dbReference>
<evidence type="ECO:0000256" key="3">
    <source>
        <dbReference type="ARBA" id="ARBA00022801"/>
    </source>
</evidence>
<dbReference type="InterPro" id="IPR050131">
    <property type="entry name" value="Peptidase_S8_subtilisin-like"/>
</dbReference>
<feature type="signal peptide" evidence="8">
    <location>
        <begin position="1"/>
        <end position="18"/>
    </location>
</feature>
<dbReference type="InterPro" id="IPR023827">
    <property type="entry name" value="Peptidase_S8_Asp-AS"/>
</dbReference>
<evidence type="ECO:0000256" key="4">
    <source>
        <dbReference type="ARBA" id="ARBA00022825"/>
    </source>
</evidence>
<evidence type="ECO:0000256" key="6">
    <source>
        <dbReference type="PROSITE-ProRule" id="PRU01240"/>
    </source>
</evidence>
<dbReference type="EMBL" id="DRPZ01000222">
    <property type="protein sequence ID" value="HGY10110.1"/>
    <property type="molecule type" value="Genomic_DNA"/>
</dbReference>